<protein>
    <recommendedName>
        <fullName evidence="5">Outer membrane protein beta-barrel domain-containing protein</fullName>
    </recommendedName>
</protein>
<organism evidence="3 4">
    <name type="scientific">Corallococcus coralloides (strain ATCC 25202 / DSM 2259 / NBRC 100086 / M2)</name>
    <name type="common">Myxococcus coralloides</name>
    <dbReference type="NCBI Taxonomy" id="1144275"/>
    <lineage>
        <taxon>Bacteria</taxon>
        <taxon>Pseudomonadati</taxon>
        <taxon>Myxococcota</taxon>
        <taxon>Myxococcia</taxon>
        <taxon>Myxococcales</taxon>
        <taxon>Cystobacterineae</taxon>
        <taxon>Myxococcaceae</taxon>
        <taxon>Corallococcus</taxon>
    </lineage>
</organism>
<keyword evidence="1" id="KW-0175">Coiled coil</keyword>
<dbReference type="STRING" id="1144275.COCOR_00719"/>
<sequence>MHRRSRSLAVLAVLLAGGTAHAESSGYCERVSKKPETKDGYEVVTIDANSGQVVDGTTRLSEDARVQFIFSGKNPFRYEYRFPVTSQPLGAAVALRFLQMIPGLDLGNLPPATAKAKDLKGLVSSQCKTPEDLKWVNEVDKRARALQQRSVQVRDNLGYFEEANSFLKVTETDVLQDLPLICGRAEKLRAWPHSPGSFTNDTDTFKTQSAALATFLGKDEGLDGKPLSTGCQAETQKATATFEDEADAYQKAAAKVEAELQTHKVAIQQLDSVLASTLTREDPFFETRYTSPRDEPTGVRAESFRRDLRTENAPERLVGTVNMELGRSPFSLSAGIVFSTIESRRLVRQPSRVPTEDNPNQVGLRFGYDEDSDVTFAPAVFFNARLSDSPRYNWGASAGIVTAAADSTLRIDYALGLFASFRDVFYLHLGLQAGQRSSLAGGFKEGEEVPADLPDPIPTTKDWKVGFLLGFSLQLN</sequence>
<dbReference type="RefSeq" id="WP_014393570.1">
    <property type="nucleotide sequence ID" value="NC_017030.1"/>
</dbReference>
<gene>
    <name evidence="3" type="ordered locus">COCOR_00719</name>
</gene>
<dbReference type="KEGG" id="ccx:COCOR_00719"/>
<evidence type="ECO:0008006" key="5">
    <source>
        <dbReference type="Google" id="ProtNLM"/>
    </source>
</evidence>
<dbReference type="InParanoid" id="H8MHE0"/>
<proteinExistence type="predicted"/>
<dbReference type="AlphaFoldDB" id="H8MHE0"/>
<accession>H8MHE0</accession>
<reference evidence="3 4" key="1">
    <citation type="journal article" date="2012" name="J. Bacteriol.">
        <title>Complete Genome Sequence of the Fruiting Myxobacterium Corallococcus coralloides DSM 2259.</title>
        <authorList>
            <person name="Huntley S."/>
            <person name="Zhang Y."/>
            <person name="Treuner-Lange A."/>
            <person name="Kneip S."/>
            <person name="Sensen C.W."/>
            <person name="Sogaard-Andersen L."/>
        </authorList>
    </citation>
    <scope>NUCLEOTIDE SEQUENCE [LARGE SCALE GENOMIC DNA]</scope>
    <source>
        <strain evidence="4">ATCC 25202 / DSM 2259 / NBRC 100086 / M2</strain>
    </source>
</reference>
<evidence type="ECO:0000256" key="2">
    <source>
        <dbReference type="SAM" id="SignalP"/>
    </source>
</evidence>
<evidence type="ECO:0000313" key="4">
    <source>
        <dbReference type="Proteomes" id="UP000007587"/>
    </source>
</evidence>
<feature type="coiled-coil region" evidence="1">
    <location>
        <begin position="239"/>
        <end position="266"/>
    </location>
</feature>
<name>H8MHE0_CORCM</name>
<dbReference type="OrthoDB" id="9937290at2"/>
<evidence type="ECO:0000313" key="3">
    <source>
        <dbReference type="EMBL" id="AFE03666.1"/>
    </source>
</evidence>
<keyword evidence="4" id="KW-1185">Reference proteome</keyword>
<dbReference type="HOGENOM" id="CLU_573321_0_0_7"/>
<keyword evidence="2" id="KW-0732">Signal</keyword>
<reference evidence="4" key="2">
    <citation type="submission" date="2012-03" db="EMBL/GenBank/DDBJ databases">
        <title>Genome sequence of the fruiting myxobacterium Corallococcus coralloides DSM 2259.</title>
        <authorList>
            <person name="Huntley S."/>
            <person name="Zhang Y."/>
            <person name="Treuner-Lange A."/>
            <person name="Sensen C.W."/>
            <person name="Sogaard-Andersen L."/>
        </authorList>
    </citation>
    <scope>NUCLEOTIDE SEQUENCE [LARGE SCALE GENOMIC DNA]</scope>
    <source>
        <strain evidence="4">ATCC 25202 / DSM 2259 / NBRC 100086 / M2</strain>
    </source>
</reference>
<feature type="chain" id="PRO_5003614138" description="Outer membrane protein beta-barrel domain-containing protein" evidence="2">
    <location>
        <begin position="23"/>
        <end position="476"/>
    </location>
</feature>
<dbReference type="Proteomes" id="UP000007587">
    <property type="component" value="Chromosome"/>
</dbReference>
<evidence type="ECO:0000256" key="1">
    <source>
        <dbReference type="SAM" id="Coils"/>
    </source>
</evidence>
<dbReference type="EMBL" id="CP003389">
    <property type="protein sequence ID" value="AFE03666.1"/>
    <property type="molecule type" value="Genomic_DNA"/>
</dbReference>
<feature type="signal peptide" evidence="2">
    <location>
        <begin position="1"/>
        <end position="22"/>
    </location>
</feature>